<name>A0ABV4CV14_9BACT</name>
<dbReference type="SMART" id="SM00924">
    <property type="entry name" value="MgtE_N"/>
    <property type="match status" value="1"/>
</dbReference>
<keyword evidence="3 9" id="KW-0813">Transport</keyword>
<dbReference type="PROSITE" id="PS51371">
    <property type="entry name" value="CBS"/>
    <property type="match status" value="1"/>
</dbReference>
<protein>
    <recommendedName>
        <fullName evidence="9">Magnesium transporter MgtE</fullName>
    </recommendedName>
</protein>
<keyword evidence="12" id="KW-1185">Reference proteome</keyword>
<evidence type="ECO:0000256" key="9">
    <source>
        <dbReference type="RuleBase" id="RU362011"/>
    </source>
</evidence>
<dbReference type="EMBL" id="JBCLPP010000005">
    <property type="protein sequence ID" value="MEY8244536.1"/>
    <property type="molecule type" value="Genomic_DNA"/>
</dbReference>
<dbReference type="Gene3D" id="1.10.357.20">
    <property type="entry name" value="SLC41 divalent cation transporters, integral membrane domain"/>
    <property type="match status" value="1"/>
</dbReference>
<keyword evidence="8" id="KW-0129">CBS domain</keyword>
<organism evidence="11 12">
    <name type="scientific">Heminiphilus faecis</name>
    <dbReference type="NCBI Taxonomy" id="2601703"/>
    <lineage>
        <taxon>Bacteria</taxon>
        <taxon>Pseudomonadati</taxon>
        <taxon>Bacteroidota</taxon>
        <taxon>Bacteroidia</taxon>
        <taxon>Bacteroidales</taxon>
        <taxon>Muribaculaceae</taxon>
        <taxon>Heminiphilus</taxon>
    </lineage>
</organism>
<feature type="domain" description="CBS" evidence="10">
    <location>
        <begin position="204"/>
        <end position="260"/>
    </location>
</feature>
<dbReference type="Gene3D" id="1.25.60.10">
    <property type="entry name" value="MgtE N-terminal domain-like"/>
    <property type="match status" value="1"/>
</dbReference>
<dbReference type="PANTHER" id="PTHR43773">
    <property type="entry name" value="MAGNESIUM TRANSPORTER MGTE"/>
    <property type="match status" value="1"/>
</dbReference>
<dbReference type="SUPFAM" id="SSF161093">
    <property type="entry name" value="MgtE membrane domain-like"/>
    <property type="match status" value="1"/>
</dbReference>
<dbReference type="NCBIfam" id="TIGR00400">
    <property type="entry name" value="mgtE"/>
    <property type="match status" value="1"/>
</dbReference>
<dbReference type="InterPro" id="IPR046342">
    <property type="entry name" value="CBS_dom_sf"/>
</dbReference>
<dbReference type="InterPro" id="IPR038076">
    <property type="entry name" value="MgtE_N_sf"/>
</dbReference>
<dbReference type="InterPro" id="IPR006667">
    <property type="entry name" value="SLC41_membr_dom"/>
</dbReference>
<accession>A0ABV4CV14</accession>
<keyword evidence="7 9" id="KW-0472">Membrane</keyword>
<evidence type="ECO:0000313" key="11">
    <source>
        <dbReference type="EMBL" id="MEY8244536.1"/>
    </source>
</evidence>
<comment type="similarity">
    <text evidence="2 9">Belongs to the SLC41A transporter family.</text>
</comment>
<evidence type="ECO:0000256" key="6">
    <source>
        <dbReference type="ARBA" id="ARBA00022989"/>
    </source>
</evidence>
<feature type="transmembrane region" description="Helical" evidence="9">
    <location>
        <begin position="360"/>
        <end position="380"/>
    </location>
</feature>
<comment type="function">
    <text evidence="9">Acts as a magnesium transporter.</text>
</comment>
<evidence type="ECO:0000256" key="2">
    <source>
        <dbReference type="ARBA" id="ARBA00009749"/>
    </source>
</evidence>
<keyword evidence="9" id="KW-1003">Cell membrane</keyword>
<evidence type="ECO:0000313" key="12">
    <source>
        <dbReference type="Proteomes" id="UP001565200"/>
    </source>
</evidence>
<dbReference type="InterPro" id="IPR006669">
    <property type="entry name" value="MgtE_transporter"/>
</dbReference>
<keyword evidence="4 9" id="KW-0812">Transmembrane</keyword>
<evidence type="ECO:0000256" key="8">
    <source>
        <dbReference type="PROSITE-ProRule" id="PRU00703"/>
    </source>
</evidence>
<evidence type="ECO:0000259" key="10">
    <source>
        <dbReference type="PROSITE" id="PS51371"/>
    </source>
</evidence>
<dbReference type="InterPro" id="IPR006668">
    <property type="entry name" value="Mg_transptr_MgtE_intracell_dom"/>
</dbReference>
<comment type="caution">
    <text evidence="11">The sequence shown here is derived from an EMBL/GenBank/DDBJ whole genome shotgun (WGS) entry which is preliminary data.</text>
</comment>
<dbReference type="PANTHER" id="PTHR43773:SF1">
    <property type="entry name" value="MAGNESIUM TRANSPORTER MGTE"/>
    <property type="match status" value="1"/>
</dbReference>
<dbReference type="SUPFAM" id="SSF54631">
    <property type="entry name" value="CBS-domain pair"/>
    <property type="match status" value="1"/>
</dbReference>
<gene>
    <name evidence="11" type="primary">mgtE</name>
    <name evidence="11" type="ORF">AAK873_02750</name>
</gene>
<keyword evidence="6 9" id="KW-1133">Transmembrane helix</keyword>
<dbReference type="Pfam" id="PF00571">
    <property type="entry name" value="CBS"/>
    <property type="match status" value="2"/>
</dbReference>
<proteinExistence type="inferred from homology"/>
<dbReference type="Gene3D" id="3.10.580.10">
    <property type="entry name" value="CBS-domain"/>
    <property type="match status" value="1"/>
</dbReference>
<dbReference type="RefSeq" id="WP_121698400.1">
    <property type="nucleotide sequence ID" value="NZ_JBCLPP010000005.1"/>
</dbReference>
<dbReference type="InterPro" id="IPR000644">
    <property type="entry name" value="CBS_dom"/>
</dbReference>
<dbReference type="SUPFAM" id="SSF158791">
    <property type="entry name" value="MgtE N-terminal domain-like"/>
    <property type="match status" value="1"/>
</dbReference>
<feature type="transmembrane region" description="Helical" evidence="9">
    <location>
        <begin position="435"/>
        <end position="453"/>
    </location>
</feature>
<dbReference type="CDD" id="cd04606">
    <property type="entry name" value="CBS_pair_Mg_transporter"/>
    <property type="match status" value="1"/>
</dbReference>
<sequence length="456" mass="50244">MKEYTPEYLEHITGVIDNRDEDTARTELSKLHPADIAELYRDLDLEQAEFLFRLLDADQAADVLMELDEDDRHKLLSAMSSEDIAKQVIDHLDTDDAVDIIQELDEEDRDEILSHIDDVEQAGDIIDLLKYDEDTAGGLMGTEMIVVNENWSMPQCVQEMRKQAEDLDDIYYVYVVDNDYRLRGVFPLKKMITHPSVSKIKHVMELDPVSVKTDTPVDELTLDFEKYDLVAMPVVDSIGRLVGQITVDDVMDEAREQSERDYQLASGLSGDIESNDTMFHQTKARLPWLLIGMLGGIGNSLILGHFESGFALNPAMALFIPLIGGTGGNVGIQSSAIIVQGLANGSLDIKSSTKQLFKELGVGLLNACIISLLVLVYNIFALGPAQVTTVAVSLSLFAVVVFASIFGTFVPLTLERFKIDPALATGPFISITNDIIGMVIYMSISSALIAAFGTSI</sequence>
<dbReference type="Pfam" id="PF01769">
    <property type="entry name" value="MgtE"/>
    <property type="match status" value="1"/>
</dbReference>
<evidence type="ECO:0000256" key="3">
    <source>
        <dbReference type="ARBA" id="ARBA00022448"/>
    </source>
</evidence>
<evidence type="ECO:0000256" key="7">
    <source>
        <dbReference type="ARBA" id="ARBA00023136"/>
    </source>
</evidence>
<dbReference type="InterPro" id="IPR036739">
    <property type="entry name" value="SLC41_membr_dom_sf"/>
</dbReference>
<evidence type="ECO:0000256" key="4">
    <source>
        <dbReference type="ARBA" id="ARBA00022692"/>
    </source>
</evidence>
<keyword evidence="9" id="KW-0479">Metal-binding</keyword>
<feature type="transmembrane region" description="Helical" evidence="9">
    <location>
        <begin position="318"/>
        <end position="339"/>
    </location>
</feature>
<feature type="transmembrane region" description="Helical" evidence="9">
    <location>
        <begin position="392"/>
        <end position="414"/>
    </location>
</feature>
<feature type="transmembrane region" description="Helical" evidence="9">
    <location>
        <begin position="286"/>
        <end position="306"/>
    </location>
</feature>
<keyword evidence="5 9" id="KW-0460">Magnesium</keyword>
<evidence type="ECO:0000256" key="5">
    <source>
        <dbReference type="ARBA" id="ARBA00022842"/>
    </source>
</evidence>
<dbReference type="SMART" id="SM00116">
    <property type="entry name" value="CBS"/>
    <property type="match status" value="2"/>
</dbReference>
<dbReference type="Proteomes" id="UP001565200">
    <property type="component" value="Unassembled WGS sequence"/>
</dbReference>
<evidence type="ECO:0000256" key="1">
    <source>
        <dbReference type="ARBA" id="ARBA00004141"/>
    </source>
</evidence>
<reference evidence="11 12" key="1">
    <citation type="submission" date="2024-03" db="EMBL/GenBank/DDBJ databases">
        <title>Mouse gut bacterial collection (mGBC) of GemPharmatech.</title>
        <authorList>
            <person name="He Y."/>
            <person name="Dong L."/>
            <person name="Wu D."/>
            <person name="Gao X."/>
            <person name="Lin Z."/>
        </authorList>
    </citation>
    <scope>NUCLEOTIDE SEQUENCE [LARGE SCALE GENOMIC DNA]</scope>
    <source>
        <strain evidence="11 12">54-13</strain>
    </source>
</reference>
<comment type="subcellular location">
    <subcellularLocation>
        <location evidence="9">Cell membrane</location>
        <topology evidence="9">Multi-pass membrane protein</topology>
    </subcellularLocation>
    <subcellularLocation>
        <location evidence="1">Membrane</location>
        <topology evidence="1">Multi-pass membrane protein</topology>
    </subcellularLocation>
</comment>
<comment type="subunit">
    <text evidence="9">Homodimer.</text>
</comment>
<dbReference type="Pfam" id="PF03448">
    <property type="entry name" value="MgtE_N"/>
    <property type="match status" value="1"/>
</dbReference>